<comment type="caution">
    <text evidence="1">The sequence shown here is derived from an EMBL/GenBank/DDBJ whole genome shotgun (WGS) entry which is preliminary data.</text>
</comment>
<dbReference type="EMBL" id="JBJKBG010000002">
    <property type="protein sequence ID" value="KAL3748901.1"/>
    <property type="molecule type" value="Genomic_DNA"/>
</dbReference>
<dbReference type="Proteomes" id="UP001634007">
    <property type="component" value="Unassembled WGS sequence"/>
</dbReference>
<sequence length="94" mass="10472">MTSTTTTAAVVGARLRGRGPTVAALEARRRLGHGIWRWRREKAKGRIRTEEDGGVRAKKTEACIRKEERGGGERRKSNMISLEKMLVIVAESVL</sequence>
<evidence type="ECO:0000313" key="2">
    <source>
        <dbReference type="Proteomes" id="UP001634007"/>
    </source>
</evidence>
<protein>
    <submittedName>
        <fullName evidence="1">Uncharacterized protein</fullName>
    </submittedName>
</protein>
<accession>A0ABD3LFK6</accession>
<keyword evidence="2" id="KW-1185">Reference proteome</keyword>
<organism evidence="1 2">
    <name type="scientific">Eucalyptus globulus</name>
    <name type="common">Tasmanian blue gum</name>
    <dbReference type="NCBI Taxonomy" id="34317"/>
    <lineage>
        <taxon>Eukaryota</taxon>
        <taxon>Viridiplantae</taxon>
        <taxon>Streptophyta</taxon>
        <taxon>Embryophyta</taxon>
        <taxon>Tracheophyta</taxon>
        <taxon>Spermatophyta</taxon>
        <taxon>Magnoliopsida</taxon>
        <taxon>eudicotyledons</taxon>
        <taxon>Gunneridae</taxon>
        <taxon>Pentapetalae</taxon>
        <taxon>rosids</taxon>
        <taxon>malvids</taxon>
        <taxon>Myrtales</taxon>
        <taxon>Myrtaceae</taxon>
        <taxon>Myrtoideae</taxon>
        <taxon>Eucalypteae</taxon>
        <taxon>Eucalyptus</taxon>
    </lineage>
</organism>
<evidence type="ECO:0000313" key="1">
    <source>
        <dbReference type="EMBL" id="KAL3748901.1"/>
    </source>
</evidence>
<name>A0ABD3LFK6_EUCGL</name>
<gene>
    <name evidence="1" type="ORF">ACJRO7_010052</name>
</gene>
<dbReference type="AlphaFoldDB" id="A0ABD3LFK6"/>
<proteinExistence type="predicted"/>
<reference evidence="1 2" key="1">
    <citation type="submission" date="2024-11" db="EMBL/GenBank/DDBJ databases">
        <title>Chromosome-level genome assembly of Eucalyptus globulus Labill. provides insights into its genome evolution.</title>
        <authorList>
            <person name="Li X."/>
        </authorList>
    </citation>
    <scope>NUCLEOTIDE SEQUENCE [LARGE SCALE GENOMIC DNA]</scope>
    <source>
        <strain evidence="1">CL2024</strain>
        <tissue evidence="1">Fresh tender leaves</tissue>
    </source>
</reference>